<sequence length="920" mass="105745">MRDASGEPRNVTIVHDHGIHEYPVRFCPCLDPETDEPVPEPIQLIHFGLWPGTWKRPESAYTISGLRDHQVLGLQAQMSTHDYFEYLRRTTDMVCPEDVPDRYRELMTAAREFMFTRATKRADVEPTQELEPGVLAVRCPACPQPGINMEPKYEKTGRPEGDEYLDGLHYTIDGNFQQTQKNKPMDEADEPLTLGAAYHADERDFKEFQRTRPREKKEPTTCHKFGAMGYSRYGGRVTGTVGLSCSRHMFTLPMGSVDLDGPEAFCYADWVQLTALRPYWKTLRWLAVGYDINCQYRIHFHERIRELQTRYGHLQSIPTDEFLFELLSAVGKFHLPAHIKACRFKFSYYYLRGVGMTDGEALERIWSILNSLAARTKEMTPGHRHDVLNDFLGDMNVRKLHSIARTLAGRYQKARKQLSTMEETIQKLEENFTVDEIVAMQAEEAQWLADVRDLDKHKKLKNPYEVKEDKVPTTKELLAEIAQARSVEHEGSDAALNVLHVVFEGVELQSLREDLLDVIEENDESEEGQKTIEQTRLDFLSRLAEWTPAFNSVIQPMLDAAAKEVMSEYKGSTSLPDTFPLRGKEHLQPNLKSKDERAKRGLPPLRDQNAKSALWREIESVVIPLPSSFHELILQRPSMKTLVNWEIKVREGQAADALNDLRTGLITSTTLKLAKIDMTGKRPTLRVGKKIHRKNNEVAAAAEEYRHAWVALDALGMTADEDEEGTTKSGKTDAPEPDLSVSESQEHAGASTEMGPSTSRRYRRLRKRDAVPFIMHDARESMNRSKQTVSWIWENFGFAYKQNDPKYQAFLEDVKRVHWFRCSAMLARWREEVRLLGEETRRTVRYFGWFRGKWSRRARVHESSGKRDAAATAAYARKQAHRYVRLLDKCRRSYTAAGVGIETELWEAATRDDNDVEMVD</sequence>
<keyword evidence="1" id="KW-0175">Coiled coil</keyword>
<dbReference type="InterPro" id="IPR040521">
    <property type="entry name" value="KDZ"/>
</dbReference>
<protein>
    <recommendedName>
        <fullName evidence="3">CxC2-like cysteine cluster KDZ transposase-associated domain-containing protein</fullName>
    </recommendedName>
</protein>
<dbReference type="PANTHER" id="PTHR33096">
    <property type="entry name" value="CXC2 DOMAIN-CONTAINING PROTEIN"/>
    <property type="match status" value="1"/>
</dbReference>
<proteinExistence type="predicted"/>
<feature type="region of interest" description="Disordered" evidence="2">
    <location>
        <begin position="721"/>
        <end position="761"/>
    </location>
</feature>
<gene>
    <name evidence="4" type="ORF">BD311DRAFT_823125</name>
</gene>
<reference evidence="4" key="1">
    <citation type="submission" date="2019-01" db="EMBL/GenBank/DDBJ databases">
        <title>Draft genome sequences of three monokaryotic isolates of the white-rot basidiomycete fungus Dichomitus squalens.</title>
        <authorList>
            <consortium name="DOE Joint Genome Institute"/>
            <person name="Lopez S.C."/>
            <person name="Andreopoulos B."/>
            <person name="Pangilinan J."/>
            <person name="Lipzen A."/>
            <person name="Riley R."/>
            <person name="Ahrendt S."/>
            <person name="Ng V."/>
            <person name="Barry K."/>
            <person name="Daum C."/>
            <person name="Grigoriev I.V."/>
            <person name="Hilden K.S."/>
            <person name="Makela M.R."/>
            <person name="de Vries R.P."/>
        </authorList>
    </citation>
    <scope>NUCLEOTIDE SEQUENCE [LARGE SCALE GENOMIC DNA]</scope>
    <source>
        <strain evidence="4">OM18370.1</strain>
    </source>
</reference>
<feature type="domain" description="CxC2-like cysteine cluster KDZ transposase-associated" evidence="3">
    <location>
        <begin position="7"/>
        <end position="93"/>
    </location>
</feature>
<evidence type="ECO:0000313" key="4">
    <source>
        <dbReference type="EMBL" id="TBU31216.1"/>
    </source>
</evidence>
<organism evidence="4">
    <name type="scientific">Dichomitus squalens</name>
    <dbReference type="NCBI Taxonomy" id="114155"/>
    <lineage>
        <taxon>Eukaryota</taxon>
        <taxon>Fungi</taxon>
        <taxon>Dikarya</taxon>
        <taxon>Basidiomycota</taxon>
        <taxon>Agaricomycotina</taxon>
        <taxon>Agaricomycetes</taxon>
        <taxon>Polyporales</taxon>
        <taxon>Polyporaceae</taxon>
        <taxon>Dichomitus</taxon>
    </lineage>
</organism>
<feature type="region of interest" description="Disordered" evidence="2">
    <location>
        <begin position="583"/>
        <end position="604"/>
    </location>
</feature>
<feature type="coiled-coil region" evidence="1">
    <location>
        <begin position="404"/>
        <end position="431"/>
    </location>
</feature>
<evidence type="ECO:0000256" key="1">
    <source>
        <dbReference type="SAM" id="Coils"/>
    </source>
</evidence>
<dbReference type="AlphaFoldDB" id="A0A4Q9MY18"/>
<dbReference type="Pfam" id="PF18758">
    <property type="entry name" value="KDZ"/>
    <property type="match status" value="1"/>
</dbReference>
<dbReference type="InterPro" id="IPR041457">
    <property type="entry name" value="CxC2_KDZ-assoc"/>
</dbReference>
<dbReference type="EMBL" id="ML143400">
    <property type="protein sequence ID" value="TBU31216.1"/>
    <property type="molecule type" value="Genomic_DNA"/>
</dbReference>
<feature type="compositionally biased region" description="Basic and acidic residues" evidence="2">
    <location>
        <begin position="583"/>
        <end position="599"/>
    </location>
</feature>
<accession>A0A4Q9MY18</accession>
<dbReference type="Pfam" id="PF18803">
    <property type="entry name" value="CxC2"/>
    <property type="match status" value="1"/>
</dbReference>
<name>A0A4Q9MY18_9APHY</name>
<dbReference type="OrthoDB" id="2742161at2759"/>
<dbReference type="Proteomes" id="UP000292957">
    <property type="component" value="Unassembled WGS sequence"/>
</dbReference>
<evidence type="ECO:0000259" key="3">
    <source>
        <dbReference type="Pfam" id="PF18803"/>
    </source>
</evidence>
<evidence type="ECO:0000256" key="2">
    <source>
        <dbReference type="SAM" id="MobiDB-lite"/>
    </source>
</evidence>
<dbReference type="PANTHER" id="PTHR33096:SF1">
    <property type="entry name" value="CXC1-LIKE CYSTEINE CLUSTER ASSOCIATED WITH KDZ TRANSPOSASES DOMAIN-CONTAINING PROTEIN"/>
    <property type="match status" value="1"/>
</dbReference>